<gene>
    <name evidence="2" type="ORF">D9758_014610</name>
</gene>
<evidence type="ECO:0000313" key="3">
    <source>
        <dbReference type="Proteomes" id="UP000559256"/>
    </source>
</evidence>
<name>A0A8H5FUB6_9AGAR</name>
<feature type="domain" description="CHAT" evidence="1">
    <location>
        <begin position="124"/>
        <end position="256"/>
    </location>
</feature>
<organism evidence="2 3">
    <name type="scientific">Tetrapyrgos nigripes</name>
    <dbReference type="NCBI Taxonomy" id="182062"/>
    <lineage>
        <taxon>Eukaryota</taxon>
        <taxon>Fungi</taxon>
        <taxon>Dikarya</taxon>
        <taxon>Basidiomycota</taxon>
        <taxon>Agaricomycotina</taxon>
        <taxon>Agaricomycetes</taxon>
        <taxon>Agaricomycetidae</taxon>
        <taxon>Agaricales</taxon>
        <taxon>Marasmiineae</taxon>
        <taxon>Marasmiaceae</taxon>
        <taxon>Tetrapyrgos</taxon>
    </lineage>
</organism>
<evidence type="ECO:0000259" key="1">
    <source>
        <dbReference type="Pfam" id="PF12770"/>
    </source>
</evidence>
<proteinExistence type="predicted"/>
<dbReference type="AlphaFoldDB" id="A0A8H5FUB6"/>
<reference evidence="2 3" key="1">
    <citation type="journal article" date="2020" name="ISME J.">
        <title>Uncovering the hidden diversity of litter-decomposition mechanisms in mushroom-forming fungi.</title>
        <authorList>
            <person name="Floudas D."/>
            <person name="Bentzer J."/>
            <person name="Ahren D."/>
            <person name="Johansson T."/>
            <person name="Persson P."/>
            <person name="Tunlid A."/>
        </authorList>
    </citation>
    <scope>NUCLEOTIDE SEQUENCE [LARGE SCALE GENOMIC DNA]</scope>
    <source>
        <strain evidence="2 3">CBS 291.85</strain>
    </source>
</reference>
<dbReference type="Proteomes" id="UP000559256">
    <property type="component" value="Unassembled WGS sequence"/>
</dbReference>
<protein>
    <recommendedName>
        <fullName evidence="1">CHAT domain-containing protein</fullName>
    </recommendedName>
</protein>
<dbReference type="EMBL" id="JAACJM010000080">
    <property type="protein sequence ID" value="KAF5349421.1"/>
    <property type="molecule type" value="Genomic_DNA"/>
</dbReference>
<dbReference type="Pfam" id="PF12770">
    <property type="entry name" value="CHAT"/>
    <property type="match status" value="1"/>
</dbReference>
<accession>A0A8H5FUB6</accession>
<dbReference type="OrthoDB" id="9991317at2759"/>
<keyword evidence="3" id="KW-1185">Reference proteome</keyword>
<comment type="caution">
    <text evidence="2">The sequence shown here is derived from an EMBL/GenBank/DDBJ whole genome shotgun (WGS) entry which is preliminary data.</text>
</comment>
<sequence length="268" mass="29844">MLNIDQSRCDAIILSSLHGINHFPLPKLSLKQVEELHLNLLSSLEASNVRVDHNGEHKSIQLARGKQRGDQFKSVLAELWSKVVQPVLSEIEDMLHDSAEDHLPHITCSKDPSDNIKLSDFAVSSYTTMLSAMLNSGHQIKQDPREKPKVLIVSQPATLGLNPLPGTEKEATAIQAYTSLEGSLHLMHHNAIVDTVKNEMNKYEIIHLTCHGIQDTKNPLDSAFTLYDGRLKLHDLMKLSLENAELAFLSAMRTSLKNPCILQLVCLP</sequence>
<evidence type="ECO:0000313" key="2">
    <source>
        <dbReference type="EMBL" id="KAF5349421.1"/>
    </source>
</evidence>
<dbReference type="InterPro" id="IPR024983">
    <property type="entry name" value="CHAT_dom"/>
</dbReference>